<sequence length="427" mass="44601">MDSGNFLTVLRVHIIQKEILMNKNNQKKNAGALIGAAFLMATSAIGPGFLTQTGKFTDSLHGSFGFVILISIILAAIVQLNVWRVLCVSGMRGQDVANKVLPGLGYVVAFLIVAGGLVFNIGNVGGGALGFNTLLGIPTTAGYFLAGAIAVLVFLFKNALKAMDTLTKVLGGLMIAVIFVVILIVRPPVGYALKETVAPSAPMGDIFPAILTLLGGTVGGYITFAGAHRLIDAGITKKENLSEIRKSSVMGLGIATIVRVLLFLAILGVVVATATSGAHTLDPSNPAADAFKIGAGEIGYRFFGLVLLCAAITSIVGCAYTSVSFLKTFSKVIEKNEKWFIVGFIILSTIVMTLIGQPATLLVLAGALNGLILPITLGVCLVASKKKTIMGEDYHHPTWLLILGIIVVIISAYLGITSLGNLATLFA</sequence>
<evidence type="ECO:0000313" key="6">
    <source>
        <dbReference type="EMBL" id="ERK49433.1"/>
    </source>
</evidence>
<feature type="transmembrane region" description="Helical" evidence="5">
    <location>
        <begin position="62"/>
        <end position="83"/>
    </location>
</feature>
<dbReference type="GO" id="GO:0034755">
    <property type="term" value="P:iron ion transmembrane transport"/>
    <property type="evidence" value="ECO:0007669"/>
    <property type="project" value="TreeGrafter"/>
</dbReference>
<feature type="transmembrane region" description="Helical" evidence="5">
    <location>
        <begin position="302"/>
        <end position="326"/>
    </location>
</feature>
<reference evidence="6 7" key="1">
    <citation type="submission" date="2013-06" db="EMBL/GenBank/DDBJ databases">
        <authorList>
            <person name="Weinstock G."/>
            <person name="Sodergren E."/>
            <person name="Lobos E.A."/>
            <person name="Fulton L."/>
            <person name="Fulton R."/>
            <person name="Courtney L."/>
            <person name="Fronick C."/>
            <person name="O'Laughlin M."/>
            <person name="Godfrey J."/>
            <person name="Wilson R.M."/>
            <person name="Miner T."/>
            <person name="Farmer C."/>
            <person name="Delehaunty K."/>
            <person name="Cordes M."/>
            <person name="Minx P."/>
            <person name="Tomlinson C."/>
            <person name="Chen J."/>
            <person name="Wollam A."/>
            <person name="Pepin K.H."/>
            <person name="Bhonagiri V."/>
            <person name="Zhang X."/>
            <person name="Warren W."/>
            <person name="Mitreva M."/>
            <person name="Mardis E.R."/>
            <person name="Wilson R.K."/>
        </authorList>
    </citation>
    <scope>NUCLEOTIDE SEQUENCE [LARGE SCALE GENOMIC DNA]</scope>
    <source>
        <strain evidence="6 7">ATCC 29099</strain>
    </source>
</reference>
<feature type="transmembrane region" description="Helical" evidence="5">
    <location>
        <begin position="104"/>
        <end position="122"/>
    </location>
</feature>
<keyword evidence="7" id="KW-1185">Reference proteome</keyword>
<feature type="transmembrane region" description="Helical" evidence="5">
    <location>
        <begin position="248"/>
        <end position="274"/>
    </location>
</feature>
<dbReference type="Proteomes" id="UP000016608">
    <property type="component" value="Unassembled WGS sequence"/>
</dbReference>
<evidence type="ECO:0000313" key="7">
    <source>
        <dbReference type="Proteomes" id="UP000016608"/>
    </source>
</evidence>
<dbReference type="Pfam" id="PF01566">
    <property type="entry name" value="Nramp"/>
    <property type="match status" value="1"/>
</dbReference>
<feature type="transmembrane region" description="Helical" evidence="5">
    <location>
        <begin position="396"/>
        <end position="416"/>
    </location>
</feature>
<feature type="transmembrane region" description="Helical" evidence="5">
    <location>
        <begin position="168"/>
        <end position="186"/>
    </location>
</feature>
<comment type="subcellular location">
    <subcellularLocation>
        <location evidence="1">Membrane</location>
        <topology evidence="1">Multi-pass membrane protein</topology>
    </subcellularLocation>
</comment>
<feature type="transmembrane region" description="Helical" evidence="5">
    <location>
        <begin position="361"/>
        <end position="384"/>
    </location>
</feature>
<proteinExistence type="predicted"/>
<gene>
    <name evidence="6" type="ORF">HMPREF0373_01130</name>
</gene>
<dbReference type="PANTHER" id="PTHR11706">
    <property type="entry name" value="SOLUTE CARRIER PROTEIN FAMILY 11 MEMBER"/>
    <property type="match status" value="1"/>
</dbReference>
<protein>
    <submittedName>
        <fullName evidence="6">Transporter, branched chain amino acid:cation symporter family protein</fullName>
    </submittedName>
</protein>
<dbReference type="AlphaFoldDB" id="U2R723"/>
<dbReference type="EMBL" id="AWVJ01000069">
    <property type="protein sequence ID" value="ERK49433.1"/>
    <property type="molecule type" value="Genomic_DNA"/>
</dbReference>
<feature type="transmembrane region" description="Helical" evidence="5">
    <location>
        <begin position="338"/>
        <end position="355"/>
    </location>
</feature>
<dbReference type="PATRIC" id="fig|1256908.3.peg.1041"/>
<evidence type="ECO:0000256" key="1">
    <source>
        <dbReference type="ARBA" id="ARBA00004141"/>
    </source>
</evidence>
<evidence type="ECO:0000256" key="3">
    <source>
        <dbReference type="ARBA" id="ARBA00022989"/>
    </source>
</evidence>
<organism evidence="6 7">
    <name type="scientific">Eubacterium ramulus ATCC 29099</name>
    <dbReference type="NCBI Taxonomy" id="1256908"/>
    <lineage>
        <taxon>Bacteria</taxon>
        <taxon>Bacillati</taxon>
        <taxon>Bacillota</taxon>
        <taxon>Clostridia</taxon>
        <taxon>Eubacteriales</taxon>
        <taxon>Eubacteriaceae</taxon>
        <taxon>Eubacterium</taxon>
    </lineage>
</organism>
<feature type="transmembrane region" description="Helical" evidence="5">
    <location>
        <begin position="206"/>
        <end position="227"/>
    </location>
</feature>
<dbReference type="GO" id="GO:0005384">
    <property type="term" value="F:manganese ion transmembrane transporter activity"/>
    <property type="evidence" value="ECO:0007669"/>
    <property type="project" value="TreeGrafter"/>
</dbReference>
<keyword evidence="2 5" id="KW-0812">Transmembrane</keyword>
<dbReference type="InterPro" id="IPR001046">
    <property type="entry name" value="NRAMP_fam"/>
</dbReference>
<accession>U2R723</accession>
<dbReference type="PANTHER" id="PTHR11706:SF2">
    <property type="entry name" value="TRANSPORTER PROTEIN"/>
    <property type="match status" value="1"/>
</dbReference>
<keyword evidence="4 5" id="KW-0472">Membrane</keyword>
<evidence type="ECO:0000256" key="5">
    <source>
        <dbReference type="SAM" id="Phobius"/>
    </source>
</evidence>
<dbReference type="HOGENOM" id="CLU_055818_0_0_9"/>
<feature type="transmembrane region" description="Helical" evidence="5">
    <location>
        <begin position="30"/>
        <end position="50"/>
    </location>
</feature>
<evidence type="ECO:0000256" key="4">
    <source>
        <dbReference type="ARBA" id="ARBA00023136"/>
    </source>
</evidence>
<keyword evidence="3 5" id="KW-1133">Transmembrane helix</keyword>
<dbReference type="Gene3D" id="1.20.1740.10">
    <property type="entry name" value="Amino acid/polyamine transporter I"/>
    <property type="match status" value="1"/>
</dbReference>
<dbReference type="GO" id="GO:0015086">
    <property type="term" value="F:cadmium ion transmembrane transporter activity"/>
    <property type="evidence" value="ECO:0007669"/>
    <property type="project" value="TreeGrafter"/>
</dbReference>
<comment type="caution">
    <text evidence="6">The sequence shown here is derived from an EMBL/GenBank/DDBJ whole genome shotgun (WGS) entry which is preliminary data.</text>
</comment>
<feature type="transmembrane region" description="Helical" evidence="5">
    <location>
        <begin position="134"/>
        <end position="156"/>
    </location>
</feature>
<name>U2R723_EUBRA</name>
<dbReference type="eggNOG" id="COG1914">
    <property type="taxonomic scope" value="Bacteria"/>
</dbReference>
<evidence type="ECO:0000256" key="2">
    <source>
        <dbReference type="ARBA" id="ARBA00022692"/>
    </source>
</evidence>
<dbReference type="GO" id="GO:0005886">
    <property type="term" value="C:plasma membrane"/>
    <property type="evidence" value="ECO:0007669"/>
    <property type="project" value="TreeGrafter"/>
</dbReference>